<proteinExistence type="predicted"/>
<evidence type="ECO:0008006" key="4">
    <source>
        <dbReference type="Google" id="ProtNLM"/>
    </source>
</evidence>
<evidence type="ECO:0000256" key="1">
    <source>
        <dbReference type="SAM" id="Phobius"/>
    </source>
</evidence>
<feature type="transmembrane region" description="Helical" evidence="1">
    <location>
        <begin position="120"/>
        <end position="140"/>
    </location>
</feature>
<gene>
    <name evidence="2" type="ORF">P280DRAFT_469872</name>
</gene>
<organism evidence="2 3">
    <name type="scientific">Massarina eburnea CBS 473.64</name>
    <dbReference type="NCBI Taxonomy" id="1395130"/>
    <lineage>
        <taxon>Eukaryota</taxon>
        <taxon>Fungi</taxon>
        <taxon>Dikarya</taxon>
        <taxon>Ascomycota</taxon>
        <taxon>Pezizomycotina</taxon>
        <taxon>Dothideomycetes</taxon>
        <taxon>Pleosporomycetidae</taxon>
        <taxon>Pleosporales</taxon>
        <taxon>Massarineae</taxon>
        <taxon>Massarinaceae</taxon>
        <taxon>Massarina</taxon>
    </lineage>
</organism>
<sequence>MIATKYTLSQKALISFSNFMVWASSGIVVGITAFFLDKYPHDQHLIFELVIAALTLGFWIPSFILPFLPSYRSFYVAPNFIFSYLWVTSFIFAAQDYNESSCSLNAPTGGSCSLKLTSEAFIFLAFIFSIIATVVDAWAWKTANVVVAAELVHSDKPGPAVA</sequence>
<dbReference type="OrthoDB" id="20872at2759"/>
<dbReference type="Proteomes" id="UP000799753">
    <property type="component" value="Unassembled WGS sequence"/>
</dbReference>
<feature type="transmembrane region" description="Helical" evidence="1">
    <location>
        <begin position="74"/>
        <end position="94"/>
    </location>
</feature>
<accession>A0A6A6S160</accession>
<keyword evidence="1" id="KW-0812">Transmembrane</keyword>
<feature type="transmembrane region" description="Helical" evidence="1">
    <location>
        <begin position="45"/>
        <end position="68"/>
    </location>
</feature>
<dbReference type="PANTHER" id="PTHR39608:SF2">
    <property type="entry name" value="MARVEL DOMAIN-CONTAINING PROTEIN"/>
    <property type="match status" value="1"/>
</dbReference>
<dbReference type="EMBL" id="MU006785">
    <property type="protein sequence ID" value="KAF2640168.1"/>
    <property type="molecule type" value="Genomic_DNA"/>
</dbReference>
<reference evidence="2" key="1">
    <citation type="journal article" date="2020" name="Stud. Mycol.">
        <title>101 Dothideomycetes genomes: a test case for predicting lifestyles and emergence of pathogens.</title>
        <authorList>
            <person name="Haridas S."/>
            <person name="Albert R."/>
            <person name="Binder M."/>
            <person name="Bloem J."/>
            <person name="Labutti K."/>
            <person name="Salamov A."/>
            <person name="Andreopoulos B."/>
            <person name="Baker S."/>
            <person name="Barry K."/>
            <person name="Bills G."/>
            <person name="Bluhm B."/>
            <person name="Cannon C."/>
            <person name="Castanera R."/>
            <person name="Culley D."/>
            <person name="Daum C."/>
            <person name="Ezra D."/>
            <person name="Gonzalez J."/>
            <person name="Henrissat B."/>
            <person name="Kuo A."/>
            <person name="Liang C."/>
            <person name="Lipzen A."/>
            <person name="Lutzoni F."/>
            <person name="Magnuson J."/>
            <person name="Mondo S."/>
            <person name="Nolan M."/>
            <person name="Ohm R."/>
            <person name="Pangilinan J."/>
            <person name="Park H.-J."/>
            <person name="Ramirez L."/>
            <person name="Alfaro M."/>
            <person name="Sun H."/>
            <person name="Tritt A."/>
            <person name="Yoshinaga Y."/>
            <person name="Zwiers L.-H."/>
            <person name="Turgeon B."/>
            <person name="Goodwin S."/>
            <person name="Spatafora J."/>
            <person name="Crous P."/>
            <person name="Grigoriev I."/>
        </authorList>
    </citation>
    <scope>NUCLEOTIDE SEQUENCE</scope>
    <source>
        <strain evidence="2">CBS 473.64</strain>
    </source>
</reference>
<protein>
    <recommendedName>
        <fullName evidence="4">MARVEL domain-containing protein</fullName>
    </recommendedName>
</protein>
<keyword evidence="1" id="KW-0472">Membrane</keyword>
<feature type="transmembrane region" description="Helical" evidence="1">
    <location>
        <begin position="12"/>
        <end position="36"/>
    </location>
</feature>
<evidence type="ECO:0000313" key="3">
    <source>
        <dbReference type="Proteomes" id="UP000799753"/>
    </source>
</evidence>
<dbReference type="PANTHER" id="PTHR39608">
    <property type="entry name" value="INTEGRAL MEMBRANE PROTEIN (AFU_ORTHOLOGUE AFUA_5G08640)"/>
    <property type="match status" value="1"/>
</dbReference>
<evidence type="ECO:0000313" key="2">
    <source>
        <dbReference type="EMBL" id="KAF2640168.1"/>
    </source>
</evidence>
<keyword evidence="1" id="KW-1133">Transmembrane helix</keyword>
<name>A0A6A6S160_9PLEO</name>
<dbReference type="AlphaFoldDB" id="A0A6A6S160"/>
<keyword evidence="3" id="KW-1185">Reference proteome</keyword>